<name>A0A844ANZ3_9BURK</name>
<dbReference type="OrthoDB" id="573436at2"/>
<sequence length="489" mass="50483">MAFTTFDPANDSLTSLVHAIFNGSPGASLVGGSITTRTGVPIDPDTGFLSGDPSTIAFYSGSISQLGIGAGLLLTTGDPTPPGSNSSTFYGNDTGADQADADLQATINAAFSGAGSLQDLTYLQFHINVTDPNATGLRFDVVFASDEFPEFSNTSFVDVAGVYVNGVNYALFNNNPLTPLSVVQANLNAGNFITNSGQVPIEYDGVSIPLQVTAPLHMGDNLIKIAIADTGDSFYDSAIFVSGLQAVNYQGFGLSQQVEVEDSQEVLDTGGNQTYLGSALRNLIKLISGQDVVDGGAGLDEVEIAYALNSYSWNGATLNLNGVGGNSSQLINVERVDLSAYGYLVATDTSPGGDAYGAVALLDALLNTTFTVPLSLPNLTYALDPLSHWIKVTDDVAAGGGTLGNVATQMLAAFVPGASQETIIGSLYQNIFGAPADAGIISYVESFIGSTFPTIGDLFAFAALLPQNTADLTAAGFTGSILVLNPAEF</sequence>
<dbReference type="AlphaFoldDB" id="A0A844ANZ3"/>
<dbReference type="Proteomes" id="UP000487350">
    <property type="component" value="Unassembled WGS sequence"/>
</dbReference>
<dbReference type="InterPro" id="IPR049804">
    <property type="entry name" value="Choice_anch_L"/>
</dbReference>
<gene>
    <name evidence="1" type="ORF">GHT07_00280</name>
</gene>
<dbReference type="RefSeq" id="WP_153583054.1">
    <property type="nucleotide sequence ID" value="NZ_WJBU01000001.1"/>
</dbReference>
<protein>
    <submittedName>
        <fullName evidence="1">Uncharacterized protein</fullName>
    </submittedName>
</protein>
<accession>A0A844ANZ3</accession>
<dbReference type="EMBL" id="WJBU01000001">
    <property type="protein sequence ID" value="MRD45700.1"/>
    <property type="molecule type" value="Genomic_DNA"/>
</dbReference>
<organism evidence="1 2">
    <name type="scientific">Caenimonas koreensis DSM 17982</name>
    <dbReference type="NCBI Taxonomy" id="1121255"/>
    <lineage>
        <taxon>Bacteria</taxon>
        <taxon>Pseudomonadati</taxon>
        <taxon>Pseudomonadota</taxon>
        <taxon>Betaproteobacteria</taxon>
        <taxon>Burkholderiales</taxon>
        <taxon>Comamonadaceae</taxon>
        <taxon>Caenimonas</taxon>
    </lineage>
</organism>
<evidence type="ECO:0000313" key="2">
    <source>
        <dbReference type="Proteomes" id="UP000487350"/>
    </source>
</evidence>
<dbReference type="NCBIfam" id="NF038133">
    <property type="entry name" value="choice_anch_L"/>
    <property type="match status" value="1"/>
</dbReference>
<keyword evidence="2" id="KW-1185">Reference proteome</keyword>
<comment type="caution">
    <text evidence="1">The sequence shown here is derived from an EMBL/GenBank/DDBJ whole genome shotgun (WGS) entry which is preliminary data.</text>
</comment>
<proteinExistence type="predicted"/>
<evidence type="ECO:0000313" key="1">
    <source>
        <dbReference type="EMBL" id="MRD45700.1"/>
    </source>
</evidence>
<reference evidence="1 2" key="1">
    <citation type="submission" date="2019-11" db="EMBL/GenBank/DDBJ databases">
        <title>Caenimonas koreensis gen. nov., sp. nov., isolated from activated sludge.</title>
        <authorList>
            <person name="Seung H.R."/>
        </authorList>
    </citation>
    <scope>NUCLEOTIDE SEQUENCE [LARGE SCALE GENOMIC DNA]</scope>
    <source>
        <strain evidence="1 2">EMB320</strain>
    </source>
</reference>